<dbReference type="InterPro" id="IPR025714">
    <property type="entry name" value="Methyltranfer_dom"/>
</dbReference>
<dbReference type="SUPFAM" id="SSF53335">
    <property type="entry name" value="S-adenosyl-L-methionine-dependent methyltransferases"/>
    <property type="match status" value="1"/>
</dbReference>
<organism evidence="2 3">
    <name type="scientific">candidate division WOR_3 bacterium SM23_42</name>
    <dbReference type="NCBI Taxonomy" id="1703779"/>
    <lineage>
        <taxon>Bacteria</taxon>
        <taxon>Bacteria division WOR-3</taxon>
    </lineage>
</organism>
<dbReference type="Proteomes" id="UP000051373">
    <property type="component" value="Unassembled WGS sequence"/>
</dbReference>
<name>A0A0S8FV41_UNCW3</name>
<dbReference type="EMBL" id="LJUJ01000002">
    <property type="protein sequence ID" value="KPK64551.1"/>
    <property type="molecule type" value="Genomic_DNA"/>
</dbReference>
<gene>
    <name evidence="2" type="ORF">AMJ83_02280</name>
</gene>
<evidence type="ECO:0000313" key="2">
    <source>
        <dbReference type="EMBL" id="KPK64551.1"/>
    </source>
</evidence>
<dbReference type="CDD" id="cd02440">
    <property type="entry name" value="AdoMet_MTases"/>
    <property type="match status" value="1"/>
</dbReference>
<dbReference type="PANTHER" id="PTHR43861">
    <property type="entry name" value="TRANS-ACONITATE 2-METHYLTRANSFERASE-RELATED"/>
    <property type="match status" value="1"/>
</dbReference>
<dbReference type="Pfam" id="PF13847">
    <property type="entry name" value="Methyltransf_31"/>
    <property type="match status" value="1"/>
</dbReference>
<feature type="domain" description="Methyltransferase" evidence="1">
    <location>
        <begin position="30"/>
        <end position="166"/>
    </location>
</feature>
<evidence type="ECO:0000259" key="1">
    <source>
        <dbReference type="Pfam" id="PF13847"/>
    </source>
</evidence>
<dbReference type="InterPro" id="IPR029063">
    <property type="entry name" value="SAM-dependent_MTases_sf"/>
</dbReference>
<dbReference type="STRING" id="1703779.AMJ83_02280"/>
<proteinExistence type="predicted"/>
<reference evidence="2 3" key="1">
    <citation type="journal article" date="2015" name="Microbiome">
        <title>Genomic resolution of linkages in carbon, nitrogen, and sulfur cycling among widespread estuary sediment bacteria.</title>
        <authorList>
            <person name="Baker B.J."/>
            <person name="Lazar C.S."/>
            <person name="Teske A.P."/>
            <person name="Dick G.J."/>
        </authorList>
    </citation>
    <scope>NUCLEOTIDE SEQUENCE [LARGE SCALE GENOMIC DNA]</scope>
    <source>
        <strain evidence="2">SM23_42</strain>
    </source>
</reference>
<dbReference type="AlphaFoldDB" id="A0A0S8FV41"/>
<evidence type="ECO:0000313" key="3">
    <source>
        <dbReference type="Proteomes" id="UP000051373"/>
    </source>
</evidence>
<dbReference type="Gene3D" id="3.40.50.150">
    <property type="entry name" value="Vaccinia Virus protein VP39"/>
    <property type="match status" value="1"/>
</dbReference>
<protein>
    <recommendedName>
        <fullName evidence="1">Methyltransferase domain-containing protein</fullName>
    </recommendedName>
</protein>
<comment type="caution">
    <text evidence="2">The sequence shown here is derived from an EMBL/GenBank/DDBJ whole genome shotgun (WGS) entry which is preliminary data.</text>
</comment>
<accession>A0A0S8FV41</accession>
<sequence length="191" mass="20451">MGESARHAHGGISSEDFLNAETILSAINLKEEQTVLDVGCGEGNFSLAASNIVGECGIVFAVDINPASINILRKVIADENIGNIVTFTADVAKHIPVADNAVDVCLMINVLHGFVANHETADVMREISRVLRRHGTLVIVDFKKLDTVVGPPLSLRLSPAEVEEECLKHGFAADALVDVGPYSYQATFIKT</sequence>